<name>A0A1I4ALB5_9LACT</name>
<protein>
    <submittedName>
        <fullName evidence="4">Ribonuclease J</fullName>
    </submittedName>
</protein>
<evidence type="ECO:0000256" key="2">
    <source>
        <dbReference type="ARBA" id="ARBA00022884"/>
    </source>
</evidence>
<dbReference type="InterPro" id="IPR042173">
    <property type="entry name" value="RNase_J_2"/>
</dbReference>
<sequence>MTTYRFWSGLKTIGGNIVEIRTEKARVLCDFGLSVAGQLPEDTEGLSEIEYLIQTGNLPAIKELYPIESFKELDKTFSAQLPELETVIFISHLHLDHMGGLRYLSENVKVYLSEEAYKLYNELVAINEDKAVDCQLILFDYTESITIRDIVVSPKPSDHDSVGCSAFFIETPTLKIIHSGDFRLSGKYPEKVWKWAHEAREWETDVFLTEGTSFSFNEDHEKKESQFAERKQLTEITLLDELADLIKVNMEKLFFFNPYIRNVNRMFDVDKVVKHQNRIMVWEANYAQMLHAFYPEMTWTVLEETIDMKNLPEFVEKTISLDQLKQDPGAFVLQNSFKNIQYLNEFTQGVYLHSNGEPLGEYDFRYAELKNYLEQQHIEFISLGASGHATQESLLKVAKLVDADYTIPWHTLNPEIFYESIKANDLGSFIPEYNKDYEV</sequence>
<dbReference type="Gene3D" id="3.60.15.10">
    <property type="entry name" value="Ribonuclease Z/Hydroxyacylglutathione hydrolase-like"/>
    <property type="match status" value="1"/>
</dbReference>
<dbReference type="EMBL" id="FOSJ01000051">
    <property type="protein sequence ID" value="SFK57265.1"/>
    <property type="molecule type" value="Genomic_DNA"/>
</dbReference>
<keyword evidence="1" id="KW-0540">Nuclease</keyword>
<keyword evidence="1" id="KW-0378">Hydrolase</keyword>
<reference evidence="5" key="1">
    <citation type="submission" date="2016-10" db="EMBL/GenBank/DDBJ databases">
        <authorList>
            <person name="Varghese N."/>
            <person name="Submissions S."/>
        </authorList>
    </citation>
    <scope>NUCLEOTIDE SEQUENCE [LARGE SCALE GENOMIC DNA]</scope>
    <source>
        <strain evidence="5">DSM 16108</strain>
    </source>
</reference>
<keyword evidence="5" id="KW-1185">Reference proteome</keyword>
<evidence type="ECO:0000256" key="1">
    <source>
        <dbReference type="ARBA" id="ARBA00022839"/>
    </source>
</evidence>
<dbReference type="PANTHER" id="PTHR43694">
    <property type="entry name" value="RIBONUCLEASE J"/>
    <property type="match status" value="1"/>
</dbReference>
<dbReference type="AlphaFoldDB" id="A0A1I4ALB5"/>
<evidence type="ECO:0000313" key="4">
    <source>
        <dbReference type="EMBL" id="SFK57265.1"/>
    </source>
</evidence>
<evidence type="ECO:0000259" key="3">
    <source>
        <dbReference type="SMART" id="SM00849"/>
    </source>
</evidence>
<dbReference type="Pfam" id="PF12706">
    <property type="entry name" value="Lactamase_B_2"/>
    <property type="match status" value="1"/>
</dbReference>
<dbReference type="OrthoDB" id="9803916at2"/>
<gene>
    <name evidence="4" type="ORF">SAMN04488569_105111</name>
</gene>
<dbReference type="GO" id="GO:0003723">
    <property type="term" value="F:RNA binding"/>
    <property type="evidence" value="ECO:0007669"/>
    <property type="project" value="UniProtKB-KW"/>
</dbReference>
<dbReference type="Gene3D" id="3.40.50.10710">
    <property type="entry name" value="Metallo-hydrolase/oxidoreductase"/>
    <property type="match status" value="1"/>
</dbReference>
<dbReference type="InterPro" id="IPR001279">
    <property type="entry name" value="Metallo-B-lactamas"/>
</dbReference>
<dbReference type="SUPFAM" id="SSF56281">
    <property type="entry name" value="Metallo-hydrolase/oxidoreductase"/>
    <property type="match status" value="1"/>
</dbReference>
<dbReference type="RefSeq" id="WP_091898394.1">
    <property type="nucleotide sequence ID" value="NZ_FOSJ01000051.1"/>
</dbReference>
<proteinExistence type="predicted"/>
<feature type="domain" description="Metallo-beta-lactamase" evidence="3">
    <location>
        <begin position="14"/>
        <end position="220"/>
    </location>
</feature>
<evidence type="ECO:0000313" key="5">
    <source>
        <dbReference type="Proteomes" id="UP000199589"/>
    </source>
</evidence>
<accession>A0A1I4ALB5</accession>
<dbReference type="GO" id="GO:0004527">
    <property type="term" value="F:exonuclease activity"/>
    <property type="evidence" value="ECO:0007669"/>
    <property type="project" value="UniProtKB-KW"/>
</dbReference>
<dbReference type="PANTHER" id="PTHR43694:SF1">
    <property type="entry name" value="RIBONUCLEASE J"/>
    <property type="match status" value="1"/>
</dbReference>
<keyword evidence="2" id="KW-0694">RNA-binding</keyword>
<dbReference type="SMART" id="SM00849">
    <property type="entry name" value="Lactamase_B"/>
    <property type="match status" value="1"/>
</dbReference>
<dbReference type="Proteomes" id="UP000199589">
    <property type="component" value="Unassembled WGS sequence"/>
</dbReference>
<organism evidence="4 5">
    <name type="scientific">Marinilactibacillus piezotolerans</name>
    <dbReference type="NCBI Taxonomy" id="258723"/>
    <lineage>
        <taxon>Bacteria</taxon>
        <taxon>Bacillati</taxon>
        <taxon>Bacillota</taxon>
        <taxon>Bacilli</taxon>
        <taxon>Lactobacillales</taxon>
        <taxon>Carnobacteriaceae</taxon>
        <taxon>Marinilactibacillus</taxon>
    </lineage>
</organism>
<keyword evidence="1" id="KW-0269">Exonuclease</keyword>
<dbReference type="InterPro" id="IPR036866">
    <property type="entry name" value="RibonucZ/Hydroxyglut_hydro"/>
</dbReference>